<keyword evidence="3" id="KW-1185">Reference proteome</keyword>
<gene>
    <name evidence="2" type="ORF">FHR82_004050</name>
</gene>
<name>A0A7W7Q6M9_9PSEU</name>
<organism evidence="2 3">
    <name type="scientific">Actinophytocola algeriensis</name>
    <dbReference type="NCBI Taxonomy" id="1768010"/>
    <lineage>
        <taxon>Bacteria</taxon>
        <taxon>Bacillati</taxon>
        <taxon>Actinomycetota</taxon>
        <taxon>Actinomycetes</taxon>
        <taxon>Pseudonocardiales</taxon>
        <taxon>Pseudonocardiaceae</taxon>
    </lineage>
</organism>
<comment type="caution">
    <text evidence="2">The sequence shown here is derived from an EMBL/GenBank/DDBJ whole genome shotgun (WGS) entry which is preliminary data.</text>
</comment>
<sequence>MPPEPTTGAAVVAPLRCLPLLVPVPRSATVLLVFVLVLVWHGLAPAEVVWLLTSIGCADVLLTRGRRRG</sequence>
<evidence type="ECO:0000313" key="3">
    <source>
        <dbReference type="Proteomes" id="UP000520767"/>
    </source>
</evidence>
<evidence type="ECO:0000256" key="1">
    <source>
        <dbReference type="SAM" id="Phobius"/>
    </source>
</evidence>
<dbReference type="EMBL" id="JACHJQ010000004">
    <property type="protein sequence ID" value="MBB4907808.1"/>
    <property type="molecule type" value="Genomic_DNA"/>
</dbReference>
<proteinExistence type="predicted"/>
<dbReference type="AlphaFoldDB" id="A0A7W7Q6M9"/>
<reference evidence="2 3" key="1">
    <citation type="submission" date="2020-08" db="EMBL/GenBank/DDBJ databases">
        <title>Genomic Encyclopedia of Type Strains, Phase III (KMG-III): the genomes of soil and plant-associated and newly described type strains.</title>
        <authorList>
            <person name="Whitman W."/>
        </authorList>
    </citation>
    <scope>NUCLEOTIDE SEQUENCE [LARGE SCALE GENOMIC DNA]</scope>
    <source>
        <strain evidence="2 3">CECT 8960</strain>
    </source>
</reference>
<keyword evidence="1" id="KW-1133">Transmembrane helix</keyword>
<dbReference type="Proteomes" id="UP000520767">
    <property type="component" value="Unassembled WGS sequence"/>
</dbReference>
<accession>A0A7W7Q6M9</accession>
<protein>
    <submittedName>
        <fullName evidence="2">Uncharacterized protein</fullName>
    </submittedName>
</protein>
<keyword evidence="1" id="KW-0812">Transmembrane</keyword>
<keyword evidence="1" id="KW-0472">Membrane</keyword>
<evidence type="ECO:0000313" key="2">
    <source>
        <dbReference type="EMBL" id="MBB4907808.1"/>
    </source>
</evidence>
<feature type="transmembrane region" description="Helical" evidence="1">
    <location>
        <begin position="29"/>
        <end position="62"/>
    </location>
</feature>
<dbReference type="RefSeq" id="WP_184811956.1">
    <property type="nucleotide sequence ID" value="NZ_JACHJQ010000004.1"/>
</dbReference>